<keyword evidence="1" id="KW-1133">Transmembrane helix</keyword>
<dbReference type="EMBL" id="BJYK01000001">
    <property type="protein sequence ID" value="GEN78402.1"/>
    <property type="molecule type" value="Genomic_DNA"/>
</dbReference>
<accession>A0A511YT93</accession>
<sequence>MSQLATTVVRAAAEADSGGRTIEWPMVILILGLLFIAFCVFVAVASMRHEERKLRISTGQEEAVRALVDRYEQLASTTLDAQQRTAADVAELRARAASIEQLLRSVD</sequence>
<keyword evidence="3" id="KW-1185">Reference proteome</keyword>
<dbReference type="AlphaFoldDB" id="A0A511YT93"/>
<organism evidence="2 3">
    <name type="scientific">Actinotalea fermentans</name>
    <dbReference type="NCBI Taxonomy" id="43671"/>
    <lineage>
        <taxon>Bacteria</taxon>
        <taxon>Bacillati</taxon>
        <taxon>Actinomycetota</taxon>
        <taxon>Actinomycetes</taxon>
        <taxon>Micrococcales</taxon>
        <taxon>Cellulomonadaceae</taxon>
        <taxon>Actinotalea</taxon>
    </lineage>
</organism>
<protein>
    <submittedName>
        <fullName evidence="2">Uncharacterized protein</fullName>
    </submittedName>
</protein>
<dbReference type="RefSeq" id="WP_222594305.1">
    <property type="nucleotide sequence ID" value="NZ_BJYK01000001.1"/>
</dbReference>
<evidence type="ECO:0000313" key="2">
    <source>
        <dbReference type="EMBL" id="GEN78402.1"/>
    </source>
</evidence>
<name>A0A511YT93_9CELL</name>
<proteinExistence type="predicted"/>
<comment type="caution">
    <text evidence="2">The sequence shown here is derived from an EMBL/GenBank/DDBJ whole genome shotgun (WGS) entry which is preliminary data.</text>
</comment>
<evidence type="ECO:0000256" key="1">
    <source>
        <dbReference type="SAM" id="Phobius"/>
    </source>
</evidence>
<keyword evidence="1" id="KW-0812">Transmembrane</keyword>
<evidence type="ECO:0000313" key="3">
    <source>
        <dbReference type="Proteomes" id="UP000321484"/>
    </source>
</evidence>
<keyword evidence="1" id="KW-0472">Membrane</keyword>
<gene>
    <name evidence="2" type="ORF">AFE02nite_01360</name>
</gene>
<reference evidence="2 3" key="1">
    <citation type="submission" date="2019-07" db="EMBL/GenBank/DDBJ databases">
        <title>Whole genome shotgun sequence of Actinotalea fermentans NBRC 105374.</title>
        <authorList>
            <person name="Hosoyama A."/>
            <person name="Uohara A."/>
            <person name="Ohji S."/>
            <person name="Ichikawa N."/>
        </authorList>
    </citation>
    <scope>NUCLEOTIDE SEQUENCE [LARGE SCALE GENOMIC DNA]</scope>
    <source>
        <strain evidence="2 3">NBRC 105374</strain>
    </source>
</reference>
<feature type="transmembrane region" description="Helical" evidence="1">
    <location>
        <begin position="24"/>
        <end position="45"/>
    </location>
</feature>
<dbReference type="Proteomes" id="UP000321484">
    <property type="component" value="Unassembled WGS sequence"/>
</dbReference>